<gene>
    <name evidence="7" type="ORF">D6C78_02556</name>
</gene>
<proteinExistence type="predicted"/>
<reference evidence="7 8" key="1">
    <citation type="submission" date="2018-10" db="EMBL/GenBank/DDBJ databases">
        <title>Fifty Aureobasidium pullulans genomes reveal a recombining polyextremotolerant generalist.</title>
        <authorList>
            <person name="Gostincar C."/>
            <person name="Turk M."/>
            <person name="Zajc J."/>
            <person name="Gunde-Cimerman N."/>
        </authorList>
    </citation>
    <scope>NUCLEOTIDE SEQUENCE [LARGE SCALE GENOMIC DNA]</scope>
    <source>
        <strain evidence="7 8">EXF-1645</strain>
    </source>
</reference>
<feature type="region of interest" description="Disordered" evidence="5">
    <location>
        <begin position="149"/>
        <end position="191"/>
    </location>
</feature>
<feature type="transmembrane region" description="Helical" evidence="6">
    <location>
        <begin position="465"/>
        <end position="484"/>
    </location>
</feature>
<keyword evidence="4 6" id="KW-0472">Membrane</keyword>
<dbReference type="AlphaFoldDB" id="A0A4T0C755"/>
<dbReference type="GO" id="GO:0016020">
    <property type="term" value="C:membrane"/>
    <property type="evidence" value="ECO:0007669"/>
    <property type="project" value="UniProtKB-SubCell"/>
</dbReference>
<comment type="subcellular location">
    <subcellularLocation>
        <location evidence="1">Membrane</location>
        <topology evidence="1">Multi-pass membrane protein</topology>
    </subcellularLocation>
</comment>
<dbReference type="SUPFAM" id="SSF144083">
    <property type="entry name" value="Magnesium transport protein CorA, transmembrane region"/>
    <property type="match status" value="1"/>
</dbReference>
<feature type="region of interest" description="Disordered" evidence="5">
    <location>
        <begin position="303"/>
        <end position="348"/>
    </location>
</feature>
<comment type="caution">
    <text evidence="7">The sequence shown here is derived from an EMBL/GenBank/DDBJ whole genome shotgun (WGS) entry which is preliminary data.</text>
</comment>
<dbReference type="EMBL" id="QZBZ01000032">
    <property type="protein sequence ID" value="TIA40432.1"/>
    <property type="molecule type" value="Genomic_DNA"/>
</dbReference>
<feature type="transmembrane region" description="Helical" evidence="6">
    <location>
        <begin position="504"/>
        <end position="525"/>
    </location>
</feature>
<name>A0A4T0C755_AURPU</name>
<feature type="compositionally biased region" description="Polar residues" evidence="5">
    <location>
        <begin position="318"/>
        <end position="335"/>
    </location>
</feature>
<protein>
    <recommendedName>
        <fullName evidence="9">Cora-domain-containing protein</fullName>
    </recommendedName>
</protein>
<dbReference type="Gene3D" id="1.20.58.340">
    <property type="entry name" value="Magnesium transport protein CorA, transmembrane region"/>
    <property type="match status" value="1"/>
</dbReference>
<organism evidence="7 8">
    <name type="scientific">Aureobasidium pullulans</name>
    <name type="common">Black yeast</name>
    <name type="synonym">Pullularia pullulans</name>
    <dbReference type="NCBI Taxonomy" id="5580"/>
    <lineage>
        <taxon>Eukaryota</taxon>
        <taxon>Fungi</taxon>
        <taxon>Dikarya</taxon>
        <taxon>Ascomycota</taxon>
        <taxon>Pezizomycotina</taxon>
        <taxon>Dothideomycetes</taxon>
        <taxon>Dothideomycetidae</taxon>
        <taxon>Dothideales</taxon>
        <taxon>Saccotheciaceae</taxon>
        <taxon>Aureobasidium</taxon>
    </lineage>
</organism>
<evidence type="ECO:0000256" key="4">
    <source>
        <dbReference type="ARBA" id="ARBA00023136"/>
    </source>
</evidence>
<dbReference type="InterPro" id="IPR002523">
    <property type="entry name" value="MgTranspt_CorA/ZnTranspt_ZntB"/>
</dbReference>
<evidence type="ECO:0000256" key="6">
    <source>
        <dbReference type="SAM" id="Phobius"/>
    </source>
</evidence>
<evidence type="ECO:0000313" key="7">
    <source>
        <dbReference type="EMBL" id="TIA40432.1"/>
    </source>
</evidence>
<sequence>MSIPPSSQSDSSVKTVSFPDPKALVYGRCWISQSGVNIADIRKDRGVCKWNIVGDSPLDVLKSKDEACIMYEFVFFIPSDVSCISSSFTQIGKFTKDANQHKELSKWFPPVPDMFWSETSVKHNGFFGCHTSTIPAPKLPIHTADAATTRQETPNPTDASGQKSTSTSSTTLTSDNEATSPDPTSDPSTATTLSFDIQTTWTYFRLIVKILLTEPLADGTLPEGEIKYGWAEMAFLSFSNARRTVMICFDMPNDVPETLLKTLPESLHEFDGPFGLHIPVLERLVKLYDKSIWGMAKTVRAFEKQREKDSKPKESKPGASSPQDSTKPDTPSVTSGAPGPVIPDPSDPQEARAQFQRLFAISRHITHSVETVQVAAEVLEQMKLECKLLLEVDLQGRLQKLKWLQSMLKGLSARSISNEKRLASEQTLLSNMISQRDSEETKKLSISSGEIAVATAVDSEAMKSIALVTMTFLPATFVTAFLGMNFFTVNSEKPEGHLKSSKDVWIFFAVAVPLTIVVLLLYRWWQIRRANRKGDIEKGGKEL</sequence>
<feature type="compositionally biased region" description="Low complexity" evidence="5">
    <location>
        <begin position="164"/>
        <end position="191"/>
    </location>
</feature>
<dbReference type="GO" id="GO:0046873">
    <property type="term" value="F:metal ion transmembrane transporter activity"/>
    <property type="evidence" value="ECO:0007669"/>
    <property type="project" value="InterPro"/>
</dbReference>
<accession>A0A4T0C755</accession>
<evidence type="ECO:0000256" key="5">
    <source>
        <dbReference type="SAM" id="MobiDB-lite"/>
    </source>
</evidence>
<evidence type="ECO:0000256" key="3">
    <source>
        <dbReference type="ARBA" id="ARBA00022989"/>
    </source>
</evidence>
<keyword evidence="2 6" id="KW-0812">Transmembrane</keyword>
<keyword evidence="3 6" id="KW-1133">Transmembrane helix</keyword>
<feature type="compositionally biased region" description="Polar residues" evidence="5">
    <location>
        <begin position="149"/>
        <end position="163"/>
    </location>
</feature>
<evidence type="ECO:0008006" key="9">
    <source>
        <dbReference type="Google" id="ProtNLM"/>
    </source>
</evidence>
<evidence type="ECO:0000256" key="2">
    <source>
        <dbReference type="ARBA" id="ARBA00022692"/>
    </source>
</evidence>
<dbReference type="Proteomes" id="UP000308724">
    <property type="component" value="Unassembled WGS sequence"/>
</dbReference>
<dbReference type="Pfam" id="PF01544">
    <property type="entry name" value="CorA"/>
    <property type="match status" value="1"/>
</dbReference>
<evidence type="ECO:0000313" key="8">
    <source>
        <dbReference type="Proteomes" id="UP000308724"/>
    </source>
</evidence>
<feature type="compositionally biased region" description="Basic and acidic residues" evidence="5">
    <location>
        <begin position="303"/>
        <end position="316"/>
    </location>
</feature>
<evidence type="ECO:0000256" key="1">
    <source>
        <dbReference type="ARBA" id="ARBA00004141"/>
    </source>
</evidence>
<dbReference type="InterPro" id="IPR045863">
    <property type="entry name" value="CorA_TM1_TM2"/>
</dbReference>